<dbReference type="EMBL" id="JBHMCE010000011">
    <property type="protein sequence ID" value="MFB9531755.1"/>
    <property type="molecule type" value="Genomic_DNA"/>
</dbReference>
<dbReference type="Proteomes" id="UP001589646">
    <property type="component" value="Unassembled WGS sequence"/>
</dbReference>
<organism evidence="1 2">
    <name type="scientific">Nonomuraea roseola</name>
    <dbReference type="NCBI Taxonomy" id="46179"/>
    <lineage>
        <taxon>Bacteria</taxon>
        <taxon>Bacillati</taxon>
        <taxon>Actinomycetota</taxon>
        <taxon>Actinomycetes</taxon>
        <taxon>Streptosporangiales</taxon>
        <taxon>Streptosporangiaceae</taxon>
        <taxon>Nonomuraea</taxon>
    </lineage>
</organism>
<evidence type="ECO:0000313" key="1">
    <source>
        <dbReference type="EMBL" id="MFB9531755.1"/>
    </source>
</evidence>
<evidence type="ECO:0008006" key="3">
    <source>
        <dbReference type="Google" id="ProtNLM"/>
    </source>
</evidence>
<keyword evidence="2" id="KW-1185">Reference proteome</keyword>
<dbReference type="RefSeq" id="WP_346120386.1">
    <property type="nucleotide sequence ID" value="NZ_BAAAXC010000011.1"/>
</dbReference>
<comment type="caution">
    <text evidence="1">The sequence shown here is derived from an EMBL/GenBank/DDBJ whole genome shotgun (WGS) entry which is preliminary data.</text>
</comment>
<dbReference type="InterPro" id="IPR011009">
    <property type="entry name" value="Kinase-like_dom_sf"/>
</dbReference>
<sequence length="140" mass="15046">MGLTEKRSFGVYEAFDVLGEGGQGTVYLGRGPDGVQVAIKVLLGQVARDEDARRRFRREAEAARKVAPFCTAKVLDIGVEGEQPYVAGLLCVALGRASWPAALLGLVHVPLVVAFALPSLPLGTRERLEDSLRVDLMTLV</sequence>
<reference evidence="1 2" key="1">
    <citation type="submission" date="2024-09" db="EMBL/GenBank/DDBJ databases">
        <authorList>
            <person name="Sun Q."/>
            <person name="Mori K."/>
        </authorList>
    </citation>
    <scope>NUCLEOTIDE SEQUENCE [LARGE SCALE GENOMIC DNA]</scope>
    <source>
        <strain evidence="1 2">JCM 3323</strain>
    </source>
</reference>
<name>A0ABV5Q8E9_9ACTN</name>
<proteinExistence type="predicted"/>
<dbReference type="Gene3D" id="3.30.200.20">
    <property type="entry name" value="Phosphorylase Kinase, domain 1"/>
    <property type="match status" value="1"/>
</dbReference>
<accession>A0ABV5Q8E9</accession>
<evidence type="ECO:0000313" key="2">
    <source>
        <dbReference type="Proteomes" id="UP001589646"/>
    </source>
</evidence>
<gene>
    <name evidence="1" type="ORF">ACFFRN_34580</name>
</gene>
<dbReference type="SUPFAM" id="SSF56112">
    <property type="entry name" value="Protein kinase-like (PK-like)"/>
    <property type="match status" value="1"/>
</dbReference>
<protein>
    <recommendedName>
        <fullName evidence="3">Protein kinase domain-containing protein</fullName>
    </recommendedName>
</protein>